<dbReference type="GO" id="GO:0043565">
    <property type="term" value="F:sequence-specific DNA binding"/>
    <property type="evidence" value="ECO:0007669"/>
    <property type="project" value="InterPro"/>
</dbReference>
<name>A0A564ZFY9_9BACT</name>
<evidence type="ECO:0000313" key="3">
    <source>
        <dbReference type="EMBL" id="VUZ84046.1"/>
    </source>
</evidence>
<sequence length="320" mass="37098">MSRPLRIEFPGAVYHVMNRGTSRRKTFLGKADYEEFLRTLSETHELWGVEVFAYCLMDNHYHVCLRTPDGNLSRIMRHVDGLYTQRFNRAHRSDGPLFRGRYKALLIDADEYLTAVVRYIHLNPVEGGFVREPDAYRWSSHRFYSSGKDIPEWLRTGEILERFSSDPRAFHQFVRSGNDDGIREFYARSRRSPVLGGERFVERIRQHVSRLTPEHPRYERREVRPGVDDVLREVARVYQVAVENLVRGGRGQASEARKAAMYLVKRLCDLTLAETAEHFGVGSYGAVGWACHAVRSAIKVDGPFRERVEQVQALINQQKI</sequence>
<dbReference type="InterPro" id="IPR010921">
    <property type="entry name" value="Trp_repressor/repl_initiator"/>
</dbReference>
<dbReference type="GO" id="GO:0006275">
    <property type="term" value="P:regulation of DNA replication"/>
    <property type="evidence" value="ECO:0007669"/>
    <property type="project" value="InterPro"/>
</dbReference>
<dbReference type="SMART" id="SM01321">
    <property type="entry name" value="Y1_Tnp"/>
    <property type="match status" value="1"/>
</dbReference>
<feature type="domain" description="Chromosomal replication initiator DnaA C-terminal" evidence="1">
    <location>
        <begin position="226"/>
        <end position="294"/>
    </location>
</feature>
<proteinExistence type="predicted"/>
<dbReference type="GO" id="GO:0005524">
    <property type="term" value="F:ATP binding"/>
    <property type="evidence" value="ECO:0007669"/>
    <property type="project" value="InterPro"/>
</dbReference>
<dbReference type="SUPFAM" id="SSF143422">
    <property type="entry name" value="Transposase IS200-like"/>
    <property type="match status" value="1"/>
</dbReference>
<protein>
    <submittedName>
        <fullName evidence="3">Chromosomal replication initiator protein DnaA</fullName>
    </submittedName>
</protein>
<keyword evidence="4" id="KW-1185">Reference proteome</keyword>
<dbReference type="SMART" id="SM00760">
    <property type="entry name" value="Bac_DnaA_C"/>
    <property type="match status" value="1"/>
</dbReference>
<dbReference type="Pfam" id="PF01797">
    <property type="entry name" value="Y1_Tnp"/>
    <property type="match status" value="1"/>
</dbReference>
<dbReference type="PANTHER" id="PTHR34322">
    <property type="entry name" value="TRANSPOSASE, Y1_TNP DOMAIN-CONTAINING"/>
    <property type="match status" value="1"/>
</dbReference>
<dbReference type="InterPro" id="IPR036515">
    <property type="entry name" value="Transposase_17_sf"/>
</dbReference>
<dbReference type="Gene3D" id="1.10.1750.10">
    <property type="match status" value="1"/>
</dbReference>
<accession>A0A564ZFY9</accession>
<dbReference type="GO" id="GO:0006313">
    <property type="term" value="P:DNA transposition"/>
    <property type="evidence" value="ECO:0007669"/>
    <property type="project" value="InterPro"/>
</dbReference>
<dbReference type="InterPro" id="IPR013159">
    <property type="entry name" value="DnaA_C"/>
</dbReference>
<dbReference type="InterPro" id="IPR002686">
    <property type="entry name" value="Transposase_17"/>
</dbReference>
<dbReference type="PANTHER" id="PTHR34322:SF2">
    <property type="entry name" value="TRANSPOSASE IS200-LIKE DOMAIN-CONTAINING PROTEIN"/>
    <property type="match status" value="1"/>
</dbReference>
<dbReference type="Proteomes" id="UP000334340">
    <property type="component" value="Unassembled WGS sequence"/>
</dbReference>
<reference evidence="3 4" key="1">
    <citation type="submission" date="2019-07" db="EMBL/GenBank/DDBJ databases">
        <authorList>
            <person name="Cremers G."/>
        </authorList>
    </citation>
    <scope>NUCLEOTIDE SEQUENCE [LARGE SCALE GENOMIC DNA]</scope>
</reference>
<dbReference type="SUPFAM" id="SSF48295">
    <property type="entry name" value="TrpR-like"/>
    <property type="match status" value="1"/>
</dbReference>
<gene>
    <name evidence="3" type="primary">dnaA</name>
    <name evidence="3" type="ORF">MELA_00410</name>
</gene>
<dbReference type="AlphaFoldDB" id="A0A564ZFY9"/>
<evidence type="ECO:0000259" key="1">
    <source>
        <dbReference type="SMART" id="SM00760"/>
    </source>
</evidence>
<organism evidence="3 4">
    <name type="scientific">Candidatus Methylomirabilis lanthanidiphila</name>
    <dbReference type="NCBI Taxonomy" id="2211376"/>
    <lineage>
        <taxon>Bacteria</taxon>
        <taxon>Candidatus Methylomirabilota</taxon>
        <taxon>Candidatus Methylomirabilia</taxon>
        <taxon>Candidatus Methylomirabilales</taxon>
        <taxon>Candidatus Methylomirabilaceae</taxon>
        <taxon>Candidatus Methylomirabilis</taxon>
    </lineage>
</organism>
<dbReference type="Gene3D" id="3.30.70.1290">
    <property type="entry name" value="Transposase IS200-like"/>
    <property type="match status" value="1"/>
</dbReference>
<dbReference type="EMBL" id="CABIKM010000005">
    <property type="protein sequence ID" value="VUZ84046.1"/>
    <property type="molecule type" value="Genomic_DNA"/>
</dbReference>
<feature type="domain" description="Transposase IS200-like" evidence="2">
    <location>
        <begin position="9"/>
        <end position="123"/>
    </location>
</feature>
<evidence type="ECO:0000259" key="2">
    <source>
        <dbReference type="SMART" id="SM01321"/>
    </source>
</evidence>
<dbReference type="CDD" id="cd06571">
    <property type="entry name" value="Bac_DnaA_C"/>
    <property type="match status" value="1"/>
</dbReference>
<evidence type="ECO:0000313" key="4">
    <source>
        <dbReference type="Proteomes" id="UP000334340"/>
    </source>
</evidence>
<dbReference type="GO" id="GO:0006270">
    <property type="term" value="P:DNA replication initiation"/>
    <property type="evidence" value="ECO:0007669"/>
    <property type="project" value="InterPro"/>
</dbReference>
<dbReference type="GO" id="GO:0004803">
    <property type="term" value="F:transposase activity"/>
    <property type="evidence" value="ECO:0007669"/>
    <property type="project" value="InterPro"/>
</dbReference>